<reference evidence="2 3" key="1">
    <citation type="submission" date="2019-09" db="EMBL/GenBank/DDBJ databases">
        <title>Draft genome sequences of 48 bacterial type strains from the CCUG.</title>
        <authorList>
            <person name="Tunovic T."/>
            <person name="Pineiro-Iglesias B."/>
            <person name="Unosson C."/>
            <person name="Inganas E."/>
            <person name="Ohlen M."/>
            <person name="Cardew S."/>
            <person name="Jensie-Markopoulos S."/>
            <person name="Salva-Serra F."/>
            <person name="Jaen-Luchoro D."/>
            <person name="Karlsson R."/>
            <person name="Svensson-Stadler L."/>
            <person name="Chun J."/>
            <person name="Moore E."/>
        </authorList>
    </citation>
    <scope>NUCLEOTIDE SEQUENCE [LARGE SCALE GENOMIC DNA]</scope>
    <source>
        <strain evidence="2 3">CCUG 34538</strain>
    </source>
</reference>
<dbReference type="RefSeq" id="WP_112000278.1">
    <property type="nucleotide sequence ID" value="NZ_CP053828.1"/>
</dbReference>
<feature type="transmembrane region" description="Helical" evidence="1">
    <location>
        <begin position="12"/>
        <end position="32"/>
    </location>
</feature>
<accession>A0AAV6EFI2</accession>
<dbReference type="EMBL" id="VZON01000002">
    <property type="protein sequence ID" value="KAB0613641.1"/>
    <property type="molecule type" value="Genomic_DNA"/>
</dbReference>
<comment type="caution">
    <text evidence="2">The sequence shown here is derived from an EMBL/GenBank/DDBJ whole genome shotgun (WGS) entry which is preliminary data.</text>
</comment>
<dbReference type="GeneID" id="56509148"/>
<evidence type="ECO:0000256" key="1">
    <source>
        <dbReference type="SAM" id="Phobius"/>
    </source>
</evidence>
<sequence>MKKVLNYKKWVILFAVFATMFIGFIGVVNFVVDPYGLNQLISIKKFNTNKFSNEKVITRFKLISLVENNFNAIMLGTSRTGVMDPSIVDKYLQAKTYNISFPGSNLDMQNKLFLYAHHFNKNIKYLVYGIDFMAFNQNRDKKEFPEFYELEDKIRKYEKISKFNLYLNIKTFTYSILTILGNIFNKPLEQVYLKNGMLDYKNYIQQYNNGVYNFDQEAKMQMKGYFSKNGIYKNYKFSYDYLEYFKNIIQFCQNNNIKVFVYIPPMFSDHFDALFSANLYDEFELFKKELAKITNFVDFTGHNIISENKNNYWDSSHLKTELTEVIMARILDNKSVEVPKDFGVYVTKRNIEQHLDNLRKQIKHYDLNKTLNSVL</sequence>
<dbReference type="AlphaFoldDB" id="A0AAV6EFI2"/>
<evidence type="ECO:0000313" key="2">
    <source>
        <dbReference type="EMBL" id="KAB0613641.1"/>
    </source>
</evidence>
<keyword evidence="1" id="KW-0812">Transmembrane</keyword>
<proteinExistence type="predicted"/>
<name>A0AAV6EFI2_CAMHY</name>
<keyword evidence="1" id="KW-0472">Membrane</keyword>
<gene>
    <name evidence="2" type="ORF">F7P66_02900</name>
</gene>
<dbReference type="Proteomes" id="UP000423641">
    <property type="component" value="Unassembled WGS sequence"/>
</dbReference>
<organism evidence="2 3">
    <name type="scientific">Campylobacter hyointestinalis subsp. lawsonii</name>
    <dbReference type="NCBI Taxonomy" id="91353"/>
    <lineage>
        <taxon>Bacteria</taxon>
        <taxon>Pseudomonadati</taxon>
        <taxon>Campylobacterota</taxon>
        <taxon>Epsilonproteobacteria</taxon>
        <taxon>Campylobacterales</taxon>
        <taxon>Campylobacteraceae</taxon>
        <taxon>Campylobacter</taxon>
    </lineage>
</organism>
<evidence type="ECO:0000313" key="3">
    <source>
        <dbReference type="Proteomes" id="UP000423641"/>
    </source>
</evidence>
<evidence type="ECO:0008006" key="4">
    <source>
        <dbReference type="Google" id="ProtNLM"/>
    </source>
</evidence>
<protein>
    <recommendedName>
        <fullName evidence="4">DUF1574 domain-containing protein</fullName>
    </recommendedName>
</protein>
<keyword evidence="1" id="KW-1133">Transmembrane helix</keyword>